<keyword evidence="15 27" id="KW-0472">Membrane</keyword>
<evidence type="ECO:0000256" key="7">
    <source>
        <dbReference type="ARBA" id="ARBA00022692"/>
    </source>
</evidence>
<keyword evidence="13 27" id="KW-1133">Transmembrane helix</keyword>
<keyword evidence="14" id="KW-0297">G-protein coupled receptor</keyword>
<dbReference type="Pfam" id="PF01094">
    <property type="entry name" value="ANF_receptor"/>
    <property type="match status" value="1"/>
</dbReference>
<protein>
    <recommendedName>
        <fullName evidence="24">Gamma-aminobutyric acid type B receptor subunit 2</fullName>
        <ecNumber evidence="3">2.7.10.1</ecNumber>
    </recommendedName>
</protein>
<keyword evidence="9" id="KW-0677">Repeat</keyword>
<evidence type="ECO:0000256" key="22">
    <source>
        <dbReference type="ARBA" id="ARBA00051243"/>
    </source>
</evidence>
<evidence type="ECO:0000256" key="4">
    <source>
        <dbReference type="ARBA" id="ARBA00022475"/>
    </source>
</evidence>
<keyword evidence="6" id="KW-0808">Transferase</keyword>
<feature type="domain" description="Protein kinase" evidence="28">
    <location>
        <begin position="1031"/>
        <end position="1304"/>
    </location>
</feature>
<dbReference type="FunFam" id="3.40.50.2300:FF:000063">
    <property type="entry name" value="Gamma-aminobutyric acid type B receptor subunit"/>
    <property type="match status" value="1"/>
</dbReference>
<accession>A0ABD2D0X2</accession>
<dbReference type="PANTHER" id="PTHR24416:SF489">
    <property type="entry name" value="PROTEIN KINASE DOMAIN-CONTAINING PROTEIN"/>
    <property type="match status" value="1"/>
</dbReference>
<evidence type="ECO:0000256" key="25">
    <source>
        <dbReference type="PROSITE-ProRule" id="PRU10141"/>
    </source>
</evidence>
<dbReference type="PROSITE" id="PS00109">
    <property type="entry name" value="PROTEIN_KINASE_TYR"/>
    <property type="match status" value="1"/>
</dbReference>
<evidence type="ECO:0000256" key="1">
    <source>
        <dbReference type="ARBA" id="ARBA00004167"/>
    </source>
</evidence>
<proteinExistence type="predicted"/>
<dbReference type="GO" id="GO:0005524">
    <property type="term" value="F:ATP binding"/>
    <property type="evidence" value="ECO:0007669"/>
    <property type="project" value="UniProtKB-UniRule"/>
</dbReference>
<comment type="catalytic activity">
    <reaction evidence="22">
        <text>L-tyrosyl-[protein] + ATP = O-phospho-L-tyrosyl-[protein] + ADP + H(+)</text>
        <dbReference type="Rhea" id="RHEA:10596"/>
        <dbReference type="Rhea" id="RHEA-COMP:10136"/>
        <dbReference type="Rhea" id="RHEA-COMP:20101"/>
        <dbReference type="ChEBI" id="CHEBI:15378"/>
        <dbReference type="ChEBI" id="CHEBI:30616"/>
        <dbReference type="ChEBI" id="CHEBI:46858"/>
        <dbReference type="ChEBI" id="CHEBI:61978"/>
        <dbReference type="ChEBI" id="CHEBI:456216"/>
        <dbReference type="EC" id="2.7.10.1"/>
    </reaction>
</comment>
<keyword evidence="30" id="KW-1185">Reference proteome</keyword>
<dbReference type="CDD" id="cd00192">
    <property type="entry name" value="PTKc"/>
    <property type="match status" value="1"/>
</dbReference>
<dbReference type="FunFam" id="1.10.510.10:FF:001227">
    <property type="entry name" value="Tyrosine-protein kinase receptor"/>
    <property type="match status" value="1"/>
</dbReference>
<organism evidence="29 30">
    <name type="scientific">Vespula maculifrons</name>
    <name type="common">Eastern yellow jacket</name>
    <name type="synonym">Wasp</name>
    <dbReference type="NCBI Taxonomy" id="7453"/>
    <lineage>
        <taxon>Eukaryota</taxon>
        <taxon>Metazoa</taxon>
        <taxon>Ecdysozoa</taxon>
        <taxon>Arthropoda</taxon>
        <taxon>Hexapoda</taxon>
        <taxon>Insecta</taxon>
        <taxon>Pterygota</taxon>
        <taxon>Neoptera</taxon>
        <taxon>Endopterygota</taxon>
        <taxon>Hymenoptera</taxon>
        <taxon>Apocrita</taxon>
        <taxon>Aculeata</taxon>
        <taxon>Vespoidea</taxon>
        <taxon>Vespidae</taxon>
        <taxon>Vespinae</taxon>
        <taxon>Vespula</taxon>
    </lineage>
</organism>
<comment type="caution">
    <text evidence="29">The sequence shown here is derived from an EMBL/GenBank/DDBJ whole genome shotgun (WGS) entry which is preliminary data.</text>
</comment>
<feature type="transmembrane region" description="Helical" evidence="27">
    <location>
        <begin position="967"/>
        <end position="991"/>
    </location>
</feature>
<keyword evidence="11" id="KW-0418">Kinase</keyword>
<evidence type="ECO:0000256" key="19">
    <source>
        <dbReference type="ARBA" id="ARBA00023180"/>
    </source>
</evidence>
<evidence type="ECO:0000256" key="26">
    <source>
        <dbReference type="SAM" id="MobiDB-lite"/>
    </source>
</evidence>
<keyword evidence="20" id="KW-0807">Transducer</keyword>
<evidence type="ECO:0000256" key="16">
    <source>
        <dbReference type="ARBA" id="ARBA00023137"/>
    </source>
</evidence>
<evidence type="ECO:0000256" key="9">
    <source>
        <dbReference type="ARBA" id="ARBA00022737"/>
    </source>
</evidence>
<name>A0ABD2D0X2_VESMC</name>
<feature type="binding site" evidence="25">
    <location>
        <position position="1063"/>
    </location>
    <ligand>
        <name>ATP</name>
        <dbReference type="ChEBI" id="CHEBI:30616"/>
    </ligand>
</feature>
<evidence type="ECO:0000256" key="3">
    <source>
        <dbReference type="ARBA" id="ARBA00011902"/>
    </source>
</evidence>
<keyword evidence="19" id="KW-0325">Glycoprotein</keyword>
<keyword evidence="7 27" id="KW-0812">Transmembrane</keyword>
<evidence type="ECO:0000256" key="23">
    <source>
        <dbReference type="ARBA" id="ARBA00056965"/>
    </source>
</evidence>
<reference evidence="29 30" key="1">
    <citation type="journal article" date="2024" name="Ann. Entomol. Soc. Am.">
        <title>Genomic analyses of the southern and eastern yellowjacket wasps (Hymenoptera: Vespidae) reveal evolutionary signatures of social life.</title>
        <authorList>
            <person name="Catto M.A."/>
            <person name="Caine P.B."/>
            <person name="Orr S.E."/>
            <person name="Hunt B.G."/>
            <person name="Goodisman M.A.D."/>
        </authorList>
    </citation>
    <scope>NUCLEOTIDE SEQUENCE [LARGE SCALE GENOMIC DNA]</scope>
    <source>
        <strain evidence="29">232</strain>
        <tissue evidence="29">Head and thorax</tissue>
    </source>
</reference>
<dbReference type="InterPro" id="IPR001828">
    <property type="entry name" value="ANF_lig-bd_rcpt"/>
</dbReference>
<keyword evidence="10 25" id="KW-0547">Nucleotide-binding</keyword>
<dbReference type="PRINTS" id="PR00109">
    <property type="entry name" value="TYRKINASE"/>
</dbReference>
<evidence type="ECO:0000256" key="15">
    <source>
        <dbReference type="ARBA" id="ARBA00023136"/>
    </source>
</evidence>
<dbReference type="PROSITE" id="PS50011">
    <property type="entry name" value="PROTEIN_KINASE_DOM"/>
    <property type="match status" value="1"/>
</dbReference>
<evidence type="ECO:0000256" key="13">
    <source>
        <dbReference type="ARBA" id="ARBA00022989"/>
    </source>
</evidence>
<dbReference type="GO" id="GO:0004930">
    <property type="term" value="F:G protein-coupled receptor activity"/>
    <property type="evidence" value="ECO:0007669"/>
    <property type="project" value="UniProtKB-KW"/>
</dbReference>
<feature type="region of interest" description="Disordered" evidence="26">
    <location>
        <begin position="1339"/>
        <end position="1369"/>
    </location>
</feature>
<evidence type="ECO:0000256" key="2">
    <source>
        <dbReference type="ARBA" id="ARBA00004651"/>
    </source>
</evidence>
<sequence length="1464" mass="166454">MSLSYVVAHLFHRSTIELAVNTSEEKSWEIVAIVIARIIPMHDEESSLLEKGISAIAGTLVSRANTFKPTLTMIARYASRKYDDREVTACNVLRTRHFIPTRSSRWIEEKEGGPRVRGASEAQIKMPRSWGIFGLLLILVFFEITESDRCLTKLEEVNPKRLVIVDSQTVGLRFEVSRKITQRLVTHVTKIFLEEVLGYTDVEIVEKDDDSYIKDIYERLSDRLVSGVRKFPDAMVNMEVWIPPQEDTMPLLNKYDVKECGAVAPPGHFAWFVPEKLYSIEDSWVTFVNRESAARFDVSESNLLRIKNFTINPITNGYYCETSFCQHGMYVPRQCQTSDKQAQPCALLLAGHPDVTSFVKEDIDSLNLYVKVAWVGSHLRELTKSLIEEYTNQSLNSPSNIRQRSLVIVHWTPSVVIPNERDFVSLNFPRCGTNNSQLGCAYESNRLTKVVWTGLESAAKFAFESINRVKFTSTMYENLIDRYNLYSKNVDEAKIACGWLTDNINYAMYRWMPNNADKNTLYVGGIFPMTGTSYTAKSIVFAAKMAKDAINVNNSLLRDYNLTLLASDGQCKSDMVMKSFIDYIVHNFYEKLVGVLGPACSETVEPLVGVSNHYKTVIISYSAEGSSFKDRTRYPHFFRTIGENKQYKYVYLYLLQRLGWRRVASLTEDGQKYTEYISYMQDMLRDNGITFVANAKFPREWDPEVITKSLQDLKQKRARIIIADVYDQVARQVMCEAYKLEMTAVQGYVWFLPLWLRTQWYDTDQYNAQGEQVPCSTIEMTKAINGHLGLSHAYFASDDDIMQEGITVRQWRDRYESFCYLRNQVPSNYAGYAYDAMWTYAYAMDALLKENQSYVFQLHSNDTVNRLTSIIGATDFNGVSGRIKFIGGPSRYSIINVVQNIDNEMHIVGNFYPNISEMGNEVTGGTLDLNISAFVWLSKTMPDDGSEPPPKCVFSGLAELLEVSCEAAIVIVNIIGFGLLGILLIIGFIFVKRKYDEKVRLHERYMKTLGLDFSKLDTSSLDKWEIPRNRVVINRKIGEGAFGTVYGGETFFPEKGWLAVAVKTLKVGSSIDEKSDFLSEFEVMKRFEHKNIIKLLGVCLKCEPVLTVMEFMLYGDLKTYLLARRHLVNDQSYEDSDEISNKKLTAMALDVARALSYLAQLKYVHRDVASRNCLINAQRVVKLGDFGMTRPMYENDYYRFNRKGMLPVRWMAPESLGLGIFSAASDVWSYGVLLYEIITFGSFPFQGMSNNEVLAHVKAGNCLVVPKGVKSPLENLMYSCWFVNQNERPSAPEIVEFLATNPRILSPCLDVPLASVQLEHTGQMEMHLTNSVRKFSLPWSQQQQQSTQSSDPTSSITTSPPLLEISSHDDNQNLEFCSDRRVSSQDGTIPLLGLERTVKGLVASRQNSNKQQKDTVHKYVNLLPGMVTSTRQLSKNGSARNVQTEEMVSMVPTNNKDTEEVSIL</sequence>
<keyword evidence="8" id="KW-0732">Signal</keyword>
<comment type="function">
    <text evidence="23">Receptor for basic fibroblast growth factor.</text>
</comment>
<dbReference type="InterPro" id="IPR008266">
    <property type="entry name" value="Tyr_kinase_AS"/>
</dbReference>
<evidence type="ECO:0000256" key="5">
    <source>
        <dbReference type="ARBA" id="ARBA00022553"/>
    </source>
</evidence>
<evidence type="ECO:0000313" key="29">
    <source>
        <dbReference type="EMBL" id="KAL2750604.1"/>
    </source>
</evidence>
<dbReference type="InterPro" id="IPR050122">
    <property type="entry name" value="RTK"/>
</dbReference>
<evidence type="ECO:0000256" key="24">
    <source>
        <dbReference type="ARBA" id="ARBA00073785"/>
    </source>
</evidence>
<keyword evidence="5" id="KW-0597">Phosphoprotein</keyword>
<dbReference type="InterPro" id="IPR017441">
    <property type="entry name" value="Protein_kinase_ATP_BS"/>
</dbReference>
<dbReference type="GO" id="GO:0005886">
    <property type="term" value="C:plasma membrane"/>
    <property type="evidence" value="ECO:0007669"/>
    <property type="project" value="UniProtKB-SubCell"/>
</dbReference>
<evidence type="ECO:0000256" key="10">
    <source>
        <dbReference type="ARBA" id="ARBA00022741"/>
    </source>
</evidence>
<evidence type="ECO:0000256" key="12">
    <source>
        <dbReference type="ARBA" id="ARBA00022840"/>
    </source>
</evidence>
<dbReference type="FunFam" id="3.30.200.20:FF:000593">
    <property type="entry name" value="Predicted protein"/>
    <property type="match status" value="1"/>
</dbReference>
<evidence type="ECO:0000256" key="11">
    <source>
        <dbReference type="ARBA" id="ARBA00022777"/>
    </source>
</evidence>
<dbReference type="SUPFAM" id="SSF53822">
    <property type="entry name" value="Periplasmic binding protein-like I"/>
    <property type="match status" value="1"/>
</dbReference>
<keyword evidence="18" id="KW-0675">Receptor</keyword>
<dbReference type="Gene3D" id="1.10.510.10">
    <property type="entry name" value="Transferase(Phosphotransferase) domain 1"/>
    <property type="match status" value="1"/>
</dbReference>
<dbReference type="EMBL" id="JAYRBN010000009">
    <property type="protein sequence ID" value="KAL2750604.1"/>
    <property type="molecule type" value="Genomic_DNA"/>
</dbReference>
<dbReference type="InterPro" id="IPR011009">
    <property type="entry name" value="Kinase-like_dom_sf"/>
</dbReference>
<dbReference type="SUPFAM" id="SSF56112">
    <property type="entry name" value="Protein kinase-like (PK-like)"/>
    <property type="match status" value="1"/>
</dbReference>
<comment type="subcellular location">
    <subcellularLocation>
        <location evidence="2">Cell membrane</location>
        <topology evidence="2">Multi-pass membrane protein</topology>
    </subcellularLocation>
    <subcellularLocation>
        <location evidence="1">Membrane</location>
        <topology evidence="1">Single-pass membrane protein</topology>
    </subcellularLocation>
</comment>
<dbReference type="InterPro" id="IPR000719">
    <property type="entry name" value="Prot_kinase_dom"/>
</dbReference>
<keyword evidence="16" id="KW-0829">Tyrosine-protein kinase</keyword>
<dbReference type="PROSITE" id="PS00107">
    <property type="entry name" value="PROTEIN_KINASE_ATP"/>
    <property type="match status" value="1"/>
</dbReference>
<evidence type="ECO:0000256" key="14">
    <source>
        <dbReference type="ARBA" id="ARBA00023040"/>
    </source>
</evidence>
<dbReference type="InterPro" id="IPR028082">
    <property type="entry name" value="Peripla_BP_I"/>
</dbReference>
<dbReference type="Gene3D" id="3.40.50.2300">
    <property type="match status" value="2"/>
</dbReference>
<evidence type="ECO:0000256" key="8">
    <source>
        <dbReference type="ARBA" id="ARBA00022729"/>
    </source>
</evidence>
<dbReference type="Proteomes" id="UP001607303">
    <property type="component" value="Unassembled WGS sequence"/>
</dbReference>
<dbReference type="CDD" id="cd06366">
    <property type="entry name" value="PBP1_GABAb_receptor"/>
    <property type="match status" value="1"/>
</dbReference>
<keyword evidence="4" id="KW-1003">Cell membrane</keyword>
<dbReference type="GO" id="GO:0004714">
    <property type="term" value="F:transmembrane receptor protein tyrosine kinase activity"/>
    <property type="evidence" value="ECO:0007669"/>
    <property type="project" value="UniProtKB-EC"/>
</dbReference>
<dbReference type="Gene3D" id="3.30.200.20">
    <property type="entry name" value="Phosphorylase Kinase, domain 1"/>
    <property type="match status" value="1"/>
</dbReference>
<evidence type="ECO:0000256" key="17">
    <source>
        <dbReference type="ARBA" id="ARBA00023157"/>
    </source>
</evidence>
<dbReference type="EC" id="2.7.10.1" evidence="3"/>
<keyword evidence="17" id="KW-1015">Disulfide bond</keyword>
<dbReference type="SMART" id="SM00219">
    <property type="entry name" value="TyrKc"/>
    <property type="match status" value="1"/>
</dbReference>
<dbReference type="PANTHER" id="PTHR24416">
    <property type="entry name" value="TYROSINE-PROTEIN KINASE RECEPTOR"/>
    <property type="match status" value="1"/>
</dbReference>
<keyword evidence="21" id="KW-0393">Immunoglobulin domain</keyword>
<evidence type="ECO:0000256" key="18">
    <source>
        <dbReference type="ARBA" id="ARBA00023170"/>
    </source>
</evidence>
<evidence type="ECO:0000313" key="30">
    <source>
        <dbReference type="Proteomes" id="UP001607303"/>
    </source>
</evidence>
<dbReference type="InterPro" id="IPR020635">
    <property type="entry name" value="Tyr_kinase_cat_dom"/>
</dbReference>
<dbReference type="InterPro" id="IPR001245">
    <property type="entry name" value="Ser-Thr/Tyr_kinase_cat_dom"/>
</dbReference>
<evidence type="ECO:0000256" key="27">
    <source>
        <dbReference type="SAM" id="Phobius"/>
    </source>
</evidence>
<evidence type="ECO:0000259" key="28">
    <source>
        <dbReference type="PROSITE" id="PS50011"/>
    </source>
</evidence>
<evidence type="ECO:0000256" key="6">
    <source>
        <dbReference type="ARBA" id="ARBA00022679"/>
    </source>
</evidence>
<feature type="compositionally biased region" description="Low complexity" evidence="26">
    <location>
        <begin position="1339"/>
        <end position="1361"/>
    </location>
</feature>
<gene>
    <name evidence="29" type="ORF">V1477_001174</name>
</gene>
<evidence type="ECO:0000256" key="21">
    <source>
        <dbReference type="ARBA" id="ARBA00023319"/>
    </source>
</evidence>
<keyword evidence="12 25" id="KW-0067">ATP-binding</keyword>
<evidence type="ECO:0000256" key="20">
    <source>
        <dbReference type="ARBA" id="ARBA00023224"/>
    </source>
</evidence>
<dbReference type="Pfam" id="PF07714">
    <property type="entry name" value="PK_Tyr_Ser-Thr"/>
    <property type="match status" value="1"/>
</dbReference>